<accession>J3NWT9</accession>
<evidence type="ECO:0000313" key="5">
    <source>
        <dbReference type="Proteomes" id="UP000006039"/>
    </source>
</evidence>
<dbReference type="PANTHER" id="PTHR23308">
    <property type="entry name" value="NUCLEAR INHIBITOR OF PROTEIN PHOSPHATASE-1"/>
    <property type="match status" value="1"/>
</dbReference>
<dbReference type="HOGENOM" id="CLU_022457_0_1_1"/>
<dbReference type="InterPro" id="IPR008984">
    <property type="entry name" value="SMAD_FHA_dom_sf"/>
</dbReference>
<reference evidence="3" key="2">
    <citation type="submission" date="2010-07" db="EMBL/GenBank/DDBJ databases">
        <authorList>
            <consortium name="The Broad Institute Genome Sequencing Platform"/>
            <consortium name="Broad Institute Genome Sequencing Center for Infectious Disease"/>
            <person name="Ma L.-J."/>
            <person name="Dead R."/>
            <person name="Young S."/>
            <person name="Zeng Q."/>
            <person name="Koehrsen M."/>
            <person name="Alvarado L."/>
            <person name="Berlin A."/>
            <person name="Chapman S.B."/>
            <person name="Chen Z."/>
            <person name="Freedman E."/>
            <person name="Gellesch M."/>
            <person name="Goldberg J."/>
            <person name="Griggs A."/>
            <person name="Gujja S."/>
            <person name="Heilman E.R."/>
            <person name="Heiman D."/>
            <person name="Hepburn T."/>
            <person name="Howarth C."/>
            <person name="Jen D."/>
            <person name="Larson L."/>
            <person name="Mehta T."/>
            <person name="Neiman D."/>
            <person name="Pearson M."/>
            <person name="Roberts A."/>
            <person name="Saif S."/>
            <person name="Shea T."/>
            <person name="Shenoy N."/>
            <person name="Sisk P."/>
            <person name="Stolte C."/>
            <person name="Sykes S."/>
            <person name="Walk T."/>
            <person name="White J."/>
            <person name="Yandava C."/>
            <person name="Haas B."/>
            <person name="Nusbaum C."/>
            <person name="Birren B."/>
        </authorList>
    </citation>
    <scope>NUCLEOTIDE SEQUENCE</scope>
    <source>
        <strain evidence="3">R3-111a-1</strain>
    </source>
</reference>
<reference evidence="5" key="1">
    <citation type="submission" date="2010-07" db="EMBL/GenBank/DDBJ databases">
        <title>The genome sequence of Gaeumannomyces graminis var. tritici strain R3-111a-1.</title>
        <authorList>
            <consortium name="The Broad Institute Genome Sequencing Platform"/>
            <person name="Ma L.-J."/>
            <person name="Dead R."/>
            <person name="Young S."/>
            <person name="Zeng Q."/>
            <person name="Koehrsen M."/>
            <person name="Alvarado L."/>
            <person name="Berlin A."/>
            <person name="Chapman S.B."/>
            <person name="Chen Z."/>
            <person name="Freedman E."/>
            <person name="Gellesch M."/>
            <person name="Goldberg J."/>
            <person name="Griggs A."/>
            <person name="Gujja S."/>
            <person name="Heilman E.R."/>
            <person name="Heiman D."/>
            <person name="Hepburn T."/>
            <person name="Howarth C."/>
            <person name="Jen D."/>
            <person name="Larson L."/>
            <person name="Mehta T."/>
            <person name="Neiman D."/>
            <person name="Pearson M."/>
            <person name="Roberts A."/>
            <person name="Saif S."/>
            <person name="Shea T."/>
            <person name="Shenoy N."/>
            <person name="Sisk P."/>
            <person name="Stolte C."/>
            <person name="Sykes S."/>
            <person name="Walk T."/>
            <person name="White J."/>
            <person name="Yandava C."/>
            <person name="Haas B."/>
            <person name="Nusbaum C."/>
            <person name="Birren B."/>
        </authorList>
    </citation>
    <scope>NUCLEOTIDE SEQUENCE [LARGE SCALE GENOMIC DNA]</scope>
    <source>
        <strain evidence="5">R3-111a-1</strain>
    </source>
</reference>
<name>J3NWT9_GAET3</name>
<dbReference type="STRING" id="644352.J3NWT9"/>
<feature type="compositionally biased region" description="Basic residues" evidence="1">
    <location>
        <begin position="54"/>
        <end position="75"/>
    </location>
</feature>
<dbReference type="InterPro" id="IPR050923">
    <property type="entry name" value="Cell_Proc_Reg/RNA_Proc"/>
</dbReference>
<reference evidence="4" key="5">
    <citation type="submission" date="2018-04" db="UniProtKB">
        <authorList>
            <consortium name="EnsemblFungi"/>
        </authorList>
    </citation>
    <scope>IDENTIFICATION</scope>
    <source>
        <strain evidence="4">R3-111a-1</strain>
    </source>
</reference>
<evidence type="ECO:0000313" key="4">
    <source>
        <dbReference type="EnsemblFungi" id="EJT75821"/>
    </source>
</evidence>
<organism evidence="3">
    <name type="scientific">Gaeumannomyces tritici (strain R3-111a-1)</name>
    <name type="common">Wheat and barley take-all root rot fungus</name>
    <name type="synonym">Gaeumannomyces graminis var. tritici</name>
    <dbReference type="NCBI Taxonomy" id="644352"/>
    <lineage>
        <taxon>Eukaryota</taxon>
        <taxon>Fungi</taxon>
        <taxon>Dikarya</taxon>
        <taxon>Ascomycota</taxon>
        <taxon>Pezizomycotina</taxon>
        <taxon>Sordariomycetes</taxon>
        <taxon>Sordariomycetidae</taxon>
        <taxon>Magnaporthales</taxon>
        <taxon>Magnaporthaceae</taxon>
        <taxon>Gaeumannomyces</taxon>
    </lineage>
</organism>
<dbReference type="RefSeq" id="XP_009221821.1">
    <property type="nucleotide sequence ID" value="XM_009223557.1"/>
</dbReference>
<feature type="domain" description="FHA" evidence="2">
    <location>
        <begin position="279"/>
        <end position="342"/>
    </location>
</feature>
<proteinExistence type="predicted"/>
<keyword evidence="5" id="KW-1185">Reference proteome</keyword>
<dbReference type="AlphaFoldDB" id="J3NWT9"/>
<dbReference type="PROSITE" id="PS50006">
    <property type="entry name" value="FHA_DOMAIN"/>
    <property type="match status" value="1"/>
</dbReference>
<dbReference type="GeneID" id="20346208"/>
<reference evidence="4" key="4">
    <citation type="journal article" date="2015" name="G3 (Bethesda)">
        <title>Genome sequences of three phytopathogenic species of the Magnaporthaceae family of fungi.</title>
        <authorList>
            <person name="Okagaki L.H."/>
            <person name="Nunes C.C."/>
            <person name="Sailsbery J."/>
            <person name="Clay B."/>
            <person name="Brown D."/>
            <person name="John T."/>
            <person name="Oh Y."/>
            <person name="Young N."/>
            <person name="Fitzgerald M."/>
            <person name="Haas B.J."/>
            <person name="Zeng Q."/>
            <person name="Young S."/>
            <person name="Adiconis X."/>
            <person name="Fan L."/>
            <person name="Levin J.Z."/>
            <person name="Mitchell T.K."/>
            <person name="Okubara P.A."/>
            <person name="Farman M.L."/>
            <person name="Kohn L.M."/>
            <person name="Birren B."/>
            <person name="Ma L.-J."/>
            <person name="Dean R.A."/>
        </authorList>
    </citation>
    <scope>NUCLEOTIDE SEQUENCE</scope>
    <source>
        <strain evidence="4">R3-111a-1</strain>
    </source>
</reference>
<evidence type="ECO:0000256" key="1">
    <source>
        <dbReference type="SAM" id="MobiDB-lite"/>
    </source>
</evidence>
<feature type="compositionally biased region" description="Basic and acidic residues" evidence="1">
    <location>
        <begin position="147"/>
        <end position="162"/>
    </location>
</feature>
<dbReference type="Gene3D" id="2.60.200.20">
    <property type="match status" value="1"/>
</dbReference>
<feature type="region of interest" description="Disordered" evidence="1">
    <location>
        <begin position="1"/>
        <end position="209"/>
    </location>
</feature>
<dbReference type="SUPFAM" id="SSF49879">
    <property type="entry name" value="SMAD/FHA domain"/>
    <property type="match status" value="1"/>
</dbReference>
<feature type="compositionally biased region" description="Basic and acidic residues" evidence="1">
    <location>
        <begin position="16"/>
        <end position="53"/>
    </location>
</feature>
<evidence type="ECO:0000259" key="2">
    <source>
        <dbReference type="PROSITE" id="PS50006"/>
    </source>
</evidence>
<sequence>MTSDGSDKGHRSRRQRRDDRDDRDDRRHKTRRENEDGDAKDISGAAERRERSRDRSRRRHRRSRSPAHREHRRSGRSRDRRDRDQDRDRDRDRGDGRRDGNDRGRRRDGDSERDGRSSRRNRDERTGGDGSQDDEDRGRRERKRRRSRDDRERSNHKKEEGTNARAIENGPGQSEEAPRPPVRRGGPLPSQADSFAVMDAIANGEAPPVPKEQPNFGVSGALAAASNSVQQADGTVITLKYHEPPEARKPPSRDDWRLFVFKGDGDLADTVPLSSRSCWLVGRDAAVTDLLAEHPSISKQHAVVQFRHVEKRNEFGDRVGGVKPYLIDLESANGTVLNGDRVPASRYLELRHKDVVKLGLSSREYVVMLAPKD</sequence>
<dbReference type="EMBL" id="GL385397">
    <property type="protein sequence ID" value="EJT75821.1"/>
    <property type="molecule type" value="Genomic_DNA"/>
</dbReference>
<dbReference type="OrthoDB" id="444265at2759"/>
<dbReference type="EnsemblFungi" id="EJT75821">
    <property type="protein sequence ID" value="EJT75821"/>
    <property type="gene ID" value="GGTG_05750"/>
</dbReference>
<reference evidence="3" key="3">
    <citation type="submission" date="2010-09" db="EMBL/GenBank/DDBJ databases">
        <title>Annotation of Gaeumannomyces graminis var. tritici R3-111a-1.</title>
        <authorList>
            <consortium name="The Broad Institute Genome Sequencing Platform"/>
            <person name="Ma L.-J."/>
            <person name="Dead R."/>
            <person name="Young S.K."/>
            <person name="Zeng Q."/>
            <person name="Gargeya S."/>
            <person name="Fitzgerald M."/>
            <person name="Haas B."/>
            <person name="Abouelleil A."/>
            <person name="Alvarado L."/>
            <person name="Arachchi H.M."/>
            <person name="Berlin A."/>
            <person name="Brown A."/>
            <person name="Chapman S.B."/>
            <person name="Chen Z."/>
            <person name="Dunbar C."/>
            <person name="Freedman E."/>
            <person name="Gearin G."/>
            <person name="Gellesch M."/>
            <person name="Goldberg J."/>
            <person name="Griggs A."/>
            <person name="Gujja S."/>
            <person name="Heiman D."/>
            <person name="Howarth C."/>
            <person name="Larson L."/>
            <person name="Lui A."/>
            <person name="MacDonald P.J.P."/>
            <person name="Mehta T."/>
            <person name="Montmayeur A."/>
            <person name="Murphy C."/>
            <person name="Neiman D."/>
            <person name="Pearson M."/>
            <person name="Priest M."/>
            <person name="Roberts A."/>
            <person name="Saif S."/>
            <person name="Shea T."/>
            <person name="Shenoy N."/>
            <person name="Sisk P."/>
            <person name="Stolte C."/>
            <person name="Sykes S."/>
            <person name="Yandava C."/>
            <person name="Wortman J."/>
            <person name="Nusbaum C."/>
            <person name="Birren B."/>
        </authorList>
    </citation>
    <scope>NUCLEOTIDE SEQUENCE</scope>
    <source>
        <strain evidence="3">R3-111a-1</strain>
    </source>
</reference>
<dbReference type="InterPro" id="IPR000253">
    <property type="entry name" value="FHA_dom"/>
</dbReference>
<dbReference type="Proteomes" id="UP000006039">
    <property type="component" value="Unassembled WGS sequence"/>
</dbReference>
<protein>
    <recommendedName>
        <fullName evidence="2">FHA domain-containing protein</fullName>
    </recommendedName>
</protein>
<gene>
    <name evidence="4" type="primary">20346208</name>
    <name evidence="3" type="ORF">GGTG_05750</name>
</gene>
<evidence type="ECO:0000313" key="3">
    <source>
        <dbReference type="EMBL" id="EJT75821.1"/>
    </source>
</evidence>
<feature type="compositionally biased region" description="Basic and acidic residues" evidence="1">
    <location>
        <begin position="76"/>
        <end position="127"/>
    </location>
</feature>
<dbReference type="SMART" id="SM00240">
    <property type="entry name" value="FHA"/>
    <property type="match status" value="1"/>
</dbReference>
<dbReference type="eggNOG" id="KOG1882">
    <property type="taxonomic scope" value="Eukaryota"/>
</dbReference>
<dbReference type="Pfam" id="PF00498">
    <property type="entry name" value="FHA"/>
    <property type="match status" value="1"/>
</dbReference>
<dbReference type="VEuPathDB" id="FungiDB:GGTG_05750"/>
<dbReference type="FunFam" id="2.60.200.20:FF:000038">
    <property type="entry name" value="FHA domain-containing protein SNIP1"/>
    <property type="match status" value="1"/>
</dbReference>